<name>A0A9W8GYJ3_9FUNG</name>
<dbReference type="InterPro" id="IPR036305">
    <property type="entry name" value="RGS_sf"/>
</dbReference>
<evidence type="ECO:0000256" key="2">
    <source>
        <dbReference type="SAM" id="Phobius"/>
    </source>
</evidence>
<organism evidence="3 4">
    <name type="scientific">Coemansia pectinata</name>
    <dbReference type="NCBI Taxonomy" id="1052879"/>
    <lineage>
        <taxon>Eukaryota</taxon>
        <taxon>Fungi</taxon>
        <taxon>Fungi incertae sedis</taxon>
        <taxon>Zoopagomycota</taxon>
        <taxon>Kickxellomycotina</taxon>
        <taxon>Kickxellomycetes</taxon>
        <taxon>Kickxellales</taxon>
        <taxon>Kickxellaceae</taxon>
        <taxon>Coemansia</taxon>
    </lineage>
</organism>
<reference evidence="3" key="1">
    <citation type="submission" date="2022-07" db="EMBL/GenBank/DDBJ databases">
        <title>Phylogenomic reconstructions and comparative analyses of Kickxellomycotina fungi.</title>
        <authorList>
            <person name="Reynolds N.K."/>
            <person name="Stajich J.E."/>
            <person name="Barry K."/>
            <person name="Grigoriev I.V."/>
            <person name="Crous P."/>
            <person name="Smith M.E."/>
        </authorList>
    </citation>
    <scope>NUCLEOTIDE SEQUENCE</scope>
    <source>
        <strain evidence="3">BCRC 34297</strain>
    </source>
</reference>
<keyword evidence="2" id="KW-1133">Transmembrane helix</keyword>
<feature type="transmembrane region" description="Helical" evidence="2">
    <location>
        <begin position="55"/>
        <end position="78"/>
    </location>
</feature>
<evidence type="ECO:0008006" key="5">
    <source>
        <dbReference type="Google" id="ProtNLM"/>
    </source>
</evidence>
<dbReference type="SUPFAM" id="SSF48097">
    <property type="entry name" value="Regulator of G-protein signaling, RGS"/>
    <property type="match status" value="1"/>
</dbReference>
<comment type="caution">
    <text evidence="3">The sequence shown here is derived from an EMBL/GenBank/DDBJ whole genome shotgun (WGS) entry which is preliminary data.</text>
</comment>
<dbReference type="Gene3D" id="1.10.167.10">
    <property type="entry name" value="Regulator of G-protein Signalling 4, domain 2"/>
    <property type="match status" value="1"/>
</dbReference>
<protein>
    <recommendedName>
        <fullName evidence="5">RGS domain-containing protein</fullName>
    </recommendedName>
</protein>
<feature type="region of interest" description="Disordered" evidence="1">
    <location>
        <begin position="164"/>
        <end position="198"/>
    </location>
</feature>
<proteinExistence type="predicted"/>
<feature type="transmembrane region" description="Helical" evidence="2">
    <location>
        <begin position="24"/>
        <end position="43"/>
    </location>
</feature>
<dbReference type="OrthoDB" id="196547at2759"/>
<evidence type="ECO:0000256" key="1">
    <source>
        <dbReference type="SAM" id="MobiDB-lite"/>
    </source>
</evidence>
<dbReference type="InterPro" id="IPR044926">
    <property type="entry name" value="RGS_subdomain_2"/>
</dbReference>
<dbReference type="EMBL" id="JANBUH010000064">
    <property type="protein sequence ID" value="KAJ2755413.1"/>
    <property type="molecule type" value="Genomic_DNA"/>
</dbReference>
<evidence type="ECO:0000313" key="3">
    <source>
        <dbReference type="EMBL" id="KAJ2755413.1"/>
    </source>
</evidence>
<keyword evidence="2" id="KW-0472">Membrane</keyword>
<accession>A0A9W8GYJ3</accession>
<keyword evidence="2" id="KW-0812">Transmembrane</keyword>
<keyword evidence="4" id="KW-1185">Reference proteome</keyword>
<evidence type="ECO:0000313" key="4">
    <source>
        <dbReference type="Proteomes" id="UP001140011"/>
    </source>
</evidence>
<dbReference type="Proteomes" id="UP001140011">
    <property type="component" value="Unassembled WGS sequence"/>
</dbReference>
<dbReference type="AlphaFoldDB" id="A0A9W8GYJ3"/>
<gene>
    <name evidence="3" type="ORF">GGI19_001682</name>
</gene>
<sequence>MIIYPAFVVMAWTYKDGYGIRRSLSIGSLTGILFWVGGLVWRLEKPIPKLHAPPALFYMAQMLLVYSFTIVAPLFVAWKNAGRRRTQGQDIHRVSRKGWSWSVGISERKYDLSKQSFIAAMQDPEEHDSIERFASRCFCIELVLFLDVYLALKMSIYKDIRQNGPNGGSAAPTDGNASISSPARDMSPHHQAVDVPEPTPTRAADVLSIHSHSNSNPHTTHSLDIERHESAQYARGSGSQATLAASVSENLASLSSSITATMAHAFPEYSIGDDTLISERLRCVLKTVVRTFMLPESPLAINVPHAVVCTFRDYLSGGPATFGMMEQVKEEVVNLLYSNVYIRYRQA</sequence>